<evidence type="ECO:0000256" key="1">
    <source>
        <dbReference type="SAM" id="Phobius"/>
    </source>
</evidence>
<keyword evidence="1" id="KW-1133">Transmembrane helix</keyword>
<reference evidence="2" key="1">
    <citation type="submission" date="2022-05" db="EMBL/GenBank/DDBJ databases">
        <title>Jatrophihabitans sp. SB3-54 whole genome sequence.</title>
        <authorList>
            <person name="Suh M.K."/>
            <person name="Eom M.K."/>
            <person name="Kim J.S."/>
            <person name="Kim H.S."/>
            <person name="Do H.E."/>
            <person name="Shin Y.K."/>
            <person name="Lee J.-S."/>
        </authorList>
    </citation>
    <scope>NUCLEOTIDE SEQUENCE</scope>
    <source>
        <strain evidence="2">SB3-54</strain>
    </source>
</reference>
<name>A0ABY7K1P8_9ACTN</name>
<evidence type="ECO:0000313" key="2">
    <source>
        <dbReference type="EMBL" id="WAX57900.1"/>
    </source>
</evidence>
<keyword evidence="1" id="KW-0472">Membrane</keyword>
<feature type="transmembrane region" description="Helical" evidence="1">
    <location>
        <begin position="12"/>
        <end position="31"/>
    </location>
</feature>
<dbReference type="RefSeq" id="WP_269444449.1">
    <property type="nucleotide sequence ID" value="NZ_CP097463.1"/>
</dbReference>
<sequence>MTLAASDLGTGQLVLVIVIALILLSVIAGLIGRELVRRGLREPFVVKLVNRASERAVATVKRPLTVAVLDEVAQVLTAGRYTRSIASALRENHEQIKLMVAEKVKQDPTAGRIGLVPFHDRLIDEVSETTLRVLLELLADPRTDELFSDLLRDNINQLRDAVHEHRVE</sequence>
<evidence type="ECO:0000313" key="3">
    <source>
        <dbReference type="Proteomes" id="UP001164693"/>
    </source>
</evidence>
<keyword evidence="3" id="KW-1185">Reference proteome</keyword>
<organism evidence="2 3">
    <name type="scientific">Jatrophihabitans cynanchi</name>
    <dbReference type="NCBI Taxonomy" id="2944128"/>
    <lineage>
        <taxon>Bacteria</taxon>
        <taxon>Bacillati</taxon>
        <taxon>Actinomycetota</taxon>
        <taxon>Actinomycetes</taxon>
        <taxon>Jatrophihabitantales</taxon>
        <taxon>Jatrophihabitantaceae</taxon>
        <taxon>Jatrophihabitans</taxon>
    </lineage>
</organism>
<protein>
    <submittedName>
        <fullName evidence="2">Uncharacterized protein</fullName>
    </submittedName>
</protein>
<proteinExistence type="predicted"/>
<keyword evidence="1" id="KW-0812">Transmembrane</keyword>
<accession>A0ABY7K1P8</accession>
<dbReference type="EMBL" id="CP097463">
    <property type="protein sequence ID" value="WAX57900.1"/>
    <property type="molecule type" value="Genomic_DNA"/>
</dbReference>
<gene>
    <name evidence="2" type="ORF">M6B22_03830</name>
</gene>
<dbReference type="Proteomes" id="UP001164693">
    <property type="component" value="Chromosome"/>
</dbReference>